<comment type="subcellular location">
    <subcellularLocation>
        <location evidence="1 10">Cell outer membrane</location>
        <topology evidence="1 10">Multi-pass membrane protein</topology>
    </subcellularLocation>
</comment>
<keyword evidence="5 13" id="KW-0732">Signal</keyword>
<dbReference type="PROSITE" id="PS52016">
    <property type="entry name" value="TONB_DEPENDENT_REC_3"/>
    <property type="match status" value="1"/>
</dbReference>
<feature type="signal peptide" evidence="13">
    <location>
        <begin position="1"/>
        <end position="22"/>
    </location>
</feature>
<gene>
    <name evidence="16" type="ORF">C8N38_102271</name>
</gene>
<dbReference type="InterPro" id="IPR012910">
    <property type="entry name" value="Plug_dom"/>
</dbReference>
<reference evidence="16 17" key="1">
    <citation type="submission" date="2018-04" db="EMBL/GenBank/DDBJ databases">
        <title>Genomic Encyclopedia of Archaeal and Bacterial Type Strains, Phase II (KMG-II): from individual species to whole genera.</title>
        <authorList>
            <person name="Goeker M."/>
        </authorList>
    </citation>
    <scope>NUCLEOTIDE SEQUENCE [LARGE SCALE GENOMIC DNA]</scope>
    <source>
        <strain evidence="16 17">DSM 19783</strain>
    </source>
</reference>
<dbReference type="RefSeq" id="WP_108024191.1">
    <property type="nucleotide sequence ID" value="NZ_QAYC01000002.1"/>
</dbReference>
<dbReference type="InterPro" id="IPR036942">
    <property type="entry name" value="Beta-barrel_TonB_sf"/>
</dbReference>
<evidence type="ECO:0000256" key="3">
    <source>
        <dbReference type="ARBA" id="ARBA00022452"/>
    </source>
</evidence>
<keyword evidence="6 12" id="KW-0798">TonB box</keyword>
<evidence type="ECO:0000313" key="16">
    <source>
        <dbReference type="EMBL" id="PTW51477.1"/>
    </source>
</evidence>
<comment type="caution">
    <text evidence="16">The sequence shown here is derived from an EMBL/GenBank/DDBJ whole genome shotgun (WGS) entry which is preliminary data.</text>
</comment>
<evidence type="ECO:0000259" key="15">
    <source>
        <dbReference type="Pfam" id="PF07715"/>
    </source>
</evidence>
<comment type="similarity">
    <text evidence="10 12">Belongs to the TonB-dependent receptor family.</text>
</comment>
<evidence type="ECO:0000256" key="8">
    <source>
        <dbReference type="ARBA" id="ARBA00023170"/>
    </source>
</evidence>
<dbReference type="Gene3D" id="2.40.170.20">
    <property type="entry name" value="TonB-dependent receptor, beta-barrel domain"/>
    <property type="match status" value="1"/>
</dbReference>
<dbReference type="InterPro" id="IPR039426">
    <property type="entry name" value="TonB-dep_rcpt-like"/>
</dbReference>
<evidence type="ECO:0000256" key="1">
    <source>
        <dbReference type="ARBA" id="ARBA00004571"/>
    </source>
</evidence>
<keyword evidence="7 10" id="KW-0472">Membrane</keyword>
<dbReference type="GO" id="GO:0015344">
    <property type="term" value="F:siderophore uptake transmembrane transporter activity"/>
    <property type="evidence" value="ECO:0007669"/>
    <property type="project" value="TreeGrafter"/>
</dbReference>
<dbReference type="GO" id="GO:0044718">
    <property type="term" value="P:siderophore transmembrane transport"/>
    <property type="evidence" value="ECO:0007669"/>
    <property type="project" value="TreeGrafter"/>
</dbReference>
<evidence type="ECO:0000256" key="5">
    <source>
        <dbReference type="ARBA" id="ARBA00022729"/>
    </source>
</evidence>
<name>A0A8E2VM10_9RHOB</name>
<evidence type="ECO:0000256" key="6">
    <source>
        <dbReference type="ARBA" id="ARBA00023077"/>
    </source>
</evidence>
<feature type="domain" description="TonB-dependent receptor-like beta-barrel" evidence="14">
    <location>
        <begin position="171"/>
        <end position="587"/>
    </location>
</feature>
<dbReference type="CDD" id="cd01347">
    <property type="entry name" value="ligand_gated_channel"/>
    <property type="match status" value="1"/>
</dbReference>
<proteinExistence type="inferred from homology"/>
<accession>A0A8E2VM10</accession>
<feature type="domain" description="TonB-dependent receptor plug" evidence="15">
    <location>
        <begin position="47"/>
        <end position="152"/>
    </location>
</feature>
<dbReference type="Gene3D" id="2.170.130.10">
    <property type="entry name" value="TonB-dependent receptor, plug domain"/>
    <property type="match status" value="1"/>
</dbReference>
<dbReference type="InterPro" id="IPR010917">
    <property type="entry name" value="TonB_rcpt_CS"/>
</dbReference>
<dbReference type="InterPro" id="IPR037066">
    <property type="entry name" value="Plug_dom_sf"/>
</dbReference>
<dbReference type="EMBL" id="QAYC01000002">
    <property type="protein sequence ID" value="PTW51477.1"/>
    <property type="molecule type" value="Genomic_DNA"/>
</dbReference>
<dbReference type="InterPro" id="IPR000531">
    <property type="entry name" value="Beta-barrel_TonB"/>
</dbReference>
<dbReference type="Pfam" id="PF07715">
    <property type="entry name" value="Plug"/>
    <property type="match status" value="1"/>
</dbReference>
<feature type="chain" id="PRO_5034802930" evidence="13">
    <location>
        <begin position="23"/>
        <end position="619"/>
    </location>
</feature>
<dbReference type="Proteomes" id="UP000244037">
    <property type="component" value="Unassembled WGS sequence"/>
</dbReference>
<evidence type="ECO:0000313" key="17">
    <source>
        <dbReference type="Proteomes" id="UP000244037"/>
    </source>
</evidence>
<evidence type="ECO:0000259" key="14">
    <source>
        <dbReference type="Pfam" id="PF00593"/>
    </source>
</evidence>
<evidence type="ECO:0000256" key="4">
    <source>
        <dbReference type="ARBA" id="ARBA00022692"/>
    </source>
</evidence>
<organism evidence="16 17">
    <name type="scientific">Rhodovulum kholense</name>
    <dbReference type="NCBI Taxonomy" id="453584"/>
    <lineage>
        <taxon>Bacteria</taxon>
        <taxon>Pseudomonadati</taxon>
        <taxon>Pseudomonadota</taxon>
        <taxon>Alphaproteobacteria</taxon>
        <taxon>Rhodobacterales</taxon>
        <taxon>Paracoccaceae</taxon>
        <taxon>Rhodovulum</taxon>
    </lineage>
</organism>
<evidence type="ECO:0000256" key="7">
    <source>
        <dbReference type="ARBA" id="ARBA00023136"/>
    </source>
</evidence>
<dbReference type="AlphaFoldDB" id="A0A8E2VM10"/>
<keyword evidence="8" id="KW-0675">Receptor</keyword>
<feature type="short sequence motif" description="TonB C-terminal box" evidence="11">
    <location>
        <begin position="602"/>
        <end position="619"/>
    </location>
</feature>
<dbReference type="SUPFAM" id="SSF56935">
    <property type="entry name" value="Porins"/>
    <property type="match status" value="1"/>
</dbReference>
<dbReference type="OrthoDB" id="9760333at2"/>
<dbReference type="PANTHER" id="PTHR30069:SF29">
    <property type="entry name" value="HEMOGLOBIN AND HEMOGLOBIN-HAPTOGLOBIN-BINDING PROTEIN 1-RELATED"/>
    <property type="match status" value="1"/>
</dbReference>
<protein>
    <submittedName>
        <fullName evidence="16">Vitamin B12 transporter</fullName>
    </submittedName>
</protein>
<evidence type="ECO:0000256" key="2">
    <source>
        <dbReference type="ARBA" id="ARBA00022448"/>
    </source>
</evidence>
<keyword evidence="3 10" id="KW-1134">Transmembrane beta strand</keyword>
<evidence type="ECO:0000256" key="12">
    <source>
        <dbReference type="RuleBase" id="RU003357"/>
    </source>
</evidence>
<keyword evidence="9 10" id="KW-0998">Cell outer membrane</keyword>
<dbReference type="PROSITE" id="PS01156">
    <property type="entry name" value="TONB_DEPENDENT_REC_2"/>
    <property type="match status" value="1"/>
</dbReference>
<evidence type="ECO:0000256" key="13">
    <source>
        <dbReference type="SAM" id="SignalP"/>
    </source>
</evidence>
<keyword evidence="4 10" id="KW-0812">Transmembrane</keyword>
<dbReference type="PANTHER" id="PTHR30069">
    <property type="entry name" value="TONB-DEPENDENT OUTER MEMBRANE RECEPTOR"/>
    <property type="match status" value="1"/>
</dbReference>
<dbReference type="GO" id="GO:0009279">
    <property type="term" value="C:cell outer membrane"/>
    <property type="evidence" value="ECO:0007669"/>
    <property type="project" value="UniProtKB-SubCell"/>
</dbReference>
<evidence type="ECO:0000256" key="11">
    <source>
        <dbReference type="PROSITE-ProRule" id="PRU10144"/>
    </source>
</evidence>
<keyword evidence="17" id="KW-1185">Reference proteome</keyword>
<evidence type="ECO:0000256" key="10">
    <source>
        <dbReference type="PROSITE-ProRule" id="PRU01360"/>
    </source>
</evidence>
<evidence type="ECO:0000256" key="9">
    <source>
        <dbReference type="ARBA" id="ARBA00023237"/>
    </source>
</evidence>
<keyword evidence="2 10" id="KW-0813">Transport</keyword>
<sequence length="619" mass="65856">MTRPTLCLTLGLAALSPLPALAQEVQSSLMLDEITASASLTPIATNRTGATVETLESSEIAAGGQNLGQTLATLPGVSITQNGGLGQTATLRIRGLGNGYIATRIDGMGFADPSGTPAALDFGTLTAGLLSRIEVLKGSQSALFGANAIAGVVDITTWRPEKLGFSGRATVETGTYGSYSAGLSLGQKTERGEISATISHVETDGFSTLSGNDEADGFDEDSVSLNAAYDLTDTLRLGFSGFYSDGNSDYDSDVTDTNPITRSEATRKGLRAFAQFAIGAVDNELSLARTQTERSYRSSFGTSLYDGTSRAASYLGTASLAAGTDLSFGADWKQDEATLDGETYSVINRALFAELRQAATDDIDLSLSLRYDDYSSFDDQVTGRAALAWRLQPDLIFRTSLGTGYRVPALYELYGTITGDTVGNPDLNPETSTSFDIGLEKRLSGDGFLKATAFFAEIDDKIDYGAADPAICSYAWGCYRQLDGTTRSQGLELSGRYDMTPATALYGSYTYTDVRWKGDRLDRVPLHDLLLGVSSEVTSRLTADVSYQYVAGRLDPYGSLPDAGLAAAQVTYALGNGTEAYARIENLFDEEFYSAVAYGGTYHYNTTGRALYVGLRASF</sequence>
<dbReference type="Pfam" id="PF00593">
    <property type="entry name" value="TonB_dep_Rec_b-barrel"/>
    <property type="match status" value="1"/>
</dbReference>